<proteinExistence type="predicted"/>
<evidence type="ECO:0000313" key="2">
    <source>
        <dbReference type="EMBL" id="QHN43217.1"/>
    </source>
</evidence>
<gene>
    <name evidence="2" type="ORF">GII36_05200</name>
</gene>
<dbReference type="AlphaFoldDB" id="A0A857MUY3"/>
<keyword evidence="1" id="KW-1133">Transmembrane helix</keyword>
<dbReference type="KEGG" id="mama:GII36_05200"/>
<dbReference type="EMBL" id="CP045921">
    <property type="protein sequence ID" value="QHN43217.1"/>
    <property type="molecule type" value="Genomic_DNA"/>
</dbReference>
<accession>A0A857MUY3</accession>
<dbReference type="Proteomes" id="UP001059824">
    <property type="component" value="Chromosome"/>
</dbReference>
<keyword evidence="1" id="KW-0812">Transmembrane</keyword>
<reference evidence="2" key="1">
    <citation type="journal article" date="2021" name="Nat. Microbiol.">
        <title>Cocultivation of an ultrasmall environmental parasitic bacterium with lytic ability against bacteria associated with wastewater foams.</title>
        <authorList>
            <person name="Batinovic S."/>
            <person name="Rose J.J.A."/>
            <person name="Ratcliffe J."/>
            <person name="Seviour R.J."/>
            <person name="Petrovski S."/>
        </authorList>
    </citation>
    <scope>NUCLEOTIDE SEQUENCE</scope>
    <source>
        <strain evidence="2">JR1</strain>
    </source>
</reference>
<keyword evidence="1" id="KW-0472">Membrane</keyword>
<name>A0A857MUY3_9BACT</name>
<evidence type="ECO:0000313" key="3">
    <source>
        <dbReference type="Proteomes" id="UP001059824"/>
    </source>
</evidence>
<evidence type="ECO:0000256" key="1">
    <source>
        <dbReference type="SAM" id="Phobius"/>
    </source>
</evidence>
<feature type="transmembrane region" description="Helical" evidence="1">
    <location>
        <begin position="42"/>
        <end position="63"/>
    </location>
</feature>
<keyword evidence="3" id="KW-1185">Reference proteome</keyword>
<organism evidence="2 3">
    <name type="scientific">Candidatus Mycosynbacter amalyticus</name>
    <dbReference type="NCBI Taxonomy" id="2665156"/>
    <lineage>
        <taxon>Bacteria</taxon>
        <taxon>Candidatus Saccharimonadota</taxon>
        <taxon>Candidatus Saccharimonadota incertae sedis</taxon>
        <taxon>Candidatus Mycosynbacter</taxon>
    </lineage>
</organism>
<feature type="transmembrane region" description="Helical" evidence="1">
    <location>
        <begin position="75"/>
        <end position="94"/>
    </location>
</feature>
<feature type="transmembrane region" description="Helical" evidence="1">
    <location>
        <begin position="106"/>
        <end position="126"/>
    </location>
</feature>
<evidence type="ECO:0008006" key="4">
    <source>
        <dbReference type="Google" id="ProtNLM"/>
    </source>
</evidence>
<sequence>MTNALICGTLMLTMNTPAQTPMPEPRGSYKPKKPVVKTNRVIMTRAIWYIFGVIASLLALRIVLLMLSANPETPFVSFVYDLSGIFVVPFYGIFDQPDYTRFYVDTSSIVAIVVYWLLAVGLTKLVNITR</sequence>
<protein>
    <recommendedName>
        <fullName evidence="4">YggT family protein</fullName>
    </recommendedName>
</protein>